<dbReference type="SUPFAM" id="SSF52172">
    <property type="entry name" value="CheY-like"/>
    <property type="match status" value="1"/>
</dbReference>
<organism evidence="1 2">
    <name type="scientific">Anthropogastromicrobium aceti</name>
    <dbReference type="NCBI Taxonomy" id="2981768"/>
    <lineage>
        <taxon>Bacteria</taxon>
        <taxon>Bacillati</taxon>
        <taxon>Bacillota</taxon>
        <taxon>Clostridia</taxon>
        <taxon>Lachnospirales</taxon>
        <taxon>Lachnospiraceae</taxon>
        <taxon>Anthropogastromicrobium</taxon>
    </lineage>
</organism>
<dbReference type="Proteomes" id="UP001198200">
    <property type="component" value="Unassembled WGS sequence"/>
</dbReference>
<proteinExistence type="predicted"/>
<dbReference type="RefSeq" id="WP_118616188.1">
    <property type="nucleotide sequence ID" value="NZ_JAJEQN010000050.1"/>
</dbReference>
<reference evidence="1 2" key="1">
    <citation type="submission" date="2021-10" db="EMBL/GenBank/DDBJ databases">
        <title>Anaerobic single-cell dispensing facilitates the cultivation of human gut bacteria.</title>
        <authorList>
            <person name="Afrizal A."/>
        </authorList>
    </citation>
    <scope>NUCLEOTIDE SEQUENCE [LARGE SCALE GENOMIC DNA]</scope>
    <source>
        <strain evidence="1 2">CLA-AA-H224</strain>
    </source>
</reference>
<evidence type="ECO:0000313" key="2">
    <source>
        <dbReference type="Proteomes" id="UP001198200"/>
    </source>
</evidence>
<gene>
    <name evidence="1" type="ORF">LKD48_14465</name>
</gene>
<sequence>MQKILIVEDDIDIQDILKKHMIDAGYEVAVASRSHGDRNVGF</sequence>
<evidence type="ECO:0000313" key="1">
    <source>
        <dbReference type="EMBL" id="MCC2222807.1"/>
    </source>
</evidence>
<keyword evidence="2" id="KW-1185">Reference proteome</keyword>
<dbReference type="Gene3D" id="3.40.50.2300">
    <property type="match status" value="1"/>
</dbReference>
<accession>A0AAE3JEM6</accession>
<comment type="caution">
    <text evidence="1">The sequence shown here is derived from an EMBL/GenBank/DDBJ whole genome shotgun (WGS) entry which is preliminary data.</text>
</comment>
<dbReference type="InterPro" id="IPR011006">
    <property type="entry name" value="CheY-like_superfamily"/>
</dbReference>
<dbReference type="AlphaFoldDB" id="A0AAE3JEM6"/>
<dbReference type="EMBL" id="JAJEQN010000050">
    <property type="protein sequence ID" value="MCC2222807.1"/>
    <property type="molecule type" value="Genomic_DNA"/>
</dbReference>
<name>A0AAE3JEM6_9FIRM</name>
<protein>
    <submittedName>
        <fullName evidence="1">Response regulator transcription factor</fullName>
    </submittedName>
</protein>